<dbReference type="Pfam" id="PF01650">
    <property type="entry name" value="Peptidase_C13"/>
    <property type="match status" value="1"/>
</dbReference>
<dbReference type="Proteomes" id="UP000001542">
    <property type="component" value="Unassembled WGS sequence"/>
</dbReference>
<feature type="signal peptide" evidence="3">
    <location>
        <begin position="1"/>
        <end position="15"/>
    </location>
</feature>
<dbReference type="GO" id="GO:0006624">
    <property type="term" value="P:vacuolar protein processing"/>
    <property type="evidence" value="ECO:0000318"/>
    <property type="project" value="GO_Central"/>
</dbReference>
<accession>A2FXM6</accession>
<protein>
    <submittedName>
        <fullName evidence="4">Clan CD, family C13, asparaginyl endopeptidase-like cysteine peptidase</fullName>
    </submittedName>
</protein>
<keyword evidence="5" id="KW-1185">Reference proteome</keyword>
<evidence type="ECO:0000256" key="3">
    <source>
        <dbReference type="SAM" id="SignalP"/>
    </source>
</evidence>
<dbReference type="SMR" id="A2FXM6"/>
<dbReference type="VEuPathDB" id="TrichDB:TVAGG3_0640290"/>
<dbReference type="FunFam" id="3.40.50.1460:FF:000020">
    <property type="entry name" value="Clan CD, family C13, asparaginyl endopeptidase-like cysteine peptidase"/>
    <property type="match status" value="1"/>
</dbReference>
<proteinExistence type="inferred from homology"/>
<comment type="similarity">
    <text evidence="1">Belongs to the peptidase C13 family.</text>
</comment>
<dbReference type="EMBL" id="DS114117">
    <property type="protein sequence ID" value="EAX90337.1"/>
    <property type="molecule type" value="Genomic_DNA"/>
</dbReference>
<dbReference type="PIRSF" id="PIRSF019663">
    <property type="entry name" value="Legumain"/>
    <property type="match status" value="1"/>
</dbReference>
<dbReference type="InParanoid" id="A2FXM6"/>
<sequence length="392" mass="43544">MLSLLTSLASCDTWAVIFCGSRDFYNYRHTADSYYMYHLIAEVNNLDKDKIILMCYDDIVNDAENPFKGQIFRSLDHLNVYPGRANVKYTAGKVTATNFYKVLTGDNSQGPALQSTANDNVMIFFDNHGGDGILGVPDGCGDYIYANDLKQALQTMHDKGMYKNCFFPITACYAGSVAKVVAGVPKLYMMTAANDHESSYADIWDDSLGEYLTSEFSAVSQLYWQAHPTCTIGDSFEPIKNGVKQSHVMEYGDTSLKTLPVSLFLGTPNKVSENVVAPLSRGVLHAKETEAKLSSLSMKKNNVKAILFAELEKASTKKMEALIDSLTKEFKPLPANGAVDIKDWDNYKAVLRHLQKSVSHLGESFYAQTFFFANLANQVKAEEIIKAINKHL</sequence>
<evidence type="ECO:0000313" key="4">
    <source>
        <dbReference type="EMBL" id="EAX90337.1"/>
    </source>
</evidence>
<dbReference type="AlphaFoldDB" id="A2FXM6"/>
<dbReference type="FunCoup" id="A2FXM6">
    <property type="interactions" value="392"/>
</dbReference>
<dbReference type="KEGG" id="tva:4748020"/>
<evidence type="ECO:0000256" key="1">
    <source>
        <dbReference type="ARBA" id="ARBA00009941"/>
    </source>
</evidence>
<keyword evidence="3" id="KW-0732">Signal</keyword>
<dbReference type="GO" id="GO:0005773">
    <property type="term" value="C:vacuole"/>
    <property type="evidence" value="ECO:0007669"/>
    <property type="project" value="GOC"/>
</dbReference>
<dbReference type="GO" id="GO:0051603">
    <property type="term" value="P:proteolysis involved in protein catabolic process"/>
    <property type="evidence" value="ECO:0000318"/>
    <property type="project" value="GO_Central"/>
</dbReference>
<dbReference type="RefSeq" id="XP_001303267.1">
    <property type="nucleotide sequence ID" value="XM_001303266.1"/>
</dbReference>
<dbReference type="VEuPathDB" id="TrichDB:TVAG_385340"/>
<dbReference type="PANTHER" id="PTHR12000">
    <property type="entry name" value="HEMOGLOBINASE FAMILY MEMBER"/>
    <property type="match status" value="1"/>
</dbReference>
<dbReference type="PANTHER" id="PTHR12000:SF42">
    <property type="entry name" value="LEGUMAIN"/>
    <property type="match status" value="1"/>
</dbReference>
<evidence type="ECO:0000313" key="5">
    <source>
        <dbReference type="Proteomes" id="UP000001542"/>
    </source>
</evidence>
<evidence type="ECO:0000256" key="2">
    <source>
        <dbReference type="PIRSR" id="PIRSR019663-1"/>
    </source>
</evidence>
<dbReference type="GO" id="GO:0004197">
    <property type="term" value="F:cysteine-type endopeptidase activity"/>
    <property type="evidence" value="ECO:0000318"/>
    <property type="project" value="GO_Central"/>
</dbReference>
<dbReference type="Gene3D" id="3.40.50.1460">
    <property type="match status" value="1"/>
</dbReference>
<feature type="active site" evidence="2">
    <location>
        <position position="128"/>
    </location>
</feature>
<reference evidence="4" key="2">
    <citation type="journal article" date="2007" name="Science">
        <title>Draft genome sequence of the sexually transmitted pathogen Trichomonas vaginalis.</title>
        <authorList>
            <person name="Carlton J.M."/>
            <person name="Hirt R.P."/>
            <person name="Silva J.C."/>
            <person name="Delcher A.L."/>
            <person name="Schatz M."/>
            <person name="Zhao Q."/>
            <person name="Wortman J.R."/>
            <person name="Bidwell S.L."/>
            <person name="Alsmark U.C.M."/>
            <person name="Besteiro S."/>
            <person name="Sicheritz-Ponten T."/>
            <person name="Noel C.J."/>
            <person name="Dacks J.B."/>
            <person name="Foster P.G."/>
            <person name="Simillion C."/>
            <person name="Van de Peer Y."/>
            <person name="Miranda-Saavedra D."/>
            <person name="Barton G.J."/>
            <person name="Westrop G.D."/>
            <person name="Mueller S."/>
            <person name="Dessi D."/>
            <person name="Fiori P.L."/>
            <person name="Ren Q."/>
            <person name="Paulsen I."/>
            <person name="Zhang H."/>
            <person name="Bastida-Corcuera F.D."/>
            <person name="Simoes-Barbosa A."/>
            <person name="Brown M.T."/>
            <person name="Hayes R.D."/>
            <person name="Mukherjee M."/>
            <person name="Okumura C.Y."/>
            <person name="Schneider R."/>
            <person name="Smith A.J."/>
            <person name="Vanacova S."/>
            <person name="Villalvazo M."/>
            <person name="Haas B.J."/>
            <person name="Pertea M."/>
            <person name="Feldblyum T.V."/>
            <person name="Utterback T.R."/>
            <person name="Shu C.L."/>
            <person name="Osoegawa K."/>
            <person name="de Jong P.J."/>
            <person name="Hrdy I."/>
            <person name="Horvathova L."/>
            <person name="Zubacova Z."/>
            <person name="Dolezal P."/>
            <person name="Malik S.B."/>
            <person name="Logsdon J.M. Jr."/>
            <person name="Henze K."/>
            <person name="Gupta A."/>
            <person name="Wang C.C."/>
            <person name="Dunne R.L."/>
            <person name="Upcroft J.A."/>
            <person name="Upcroft P."/>
            <person name="White O."/>
            <person name="Salzberg S.L."/>
            <person name="Tang P."/>
            <person name="Chiu C.-H."/>
            <person name="Lee Y.-S."/>
            <person name="Embley T.M."/>
            <person name="Coombs G.H."/>
            <person name="Mottram J.C."/>
            <person name="Tachezy J."/>
            <person name="Fraser-Liggett C.M."/>
            <person name="Johnson P.J."/>
        </authorList>
    </citation>
    <scope>NUCLEOTIDE SEQUENCE [LARGE SCALE GENOMIC DNA]</scope>
    <source>
        <strain evidence="4">G3</strain>
    </source>
</reference>
<organism evidence="4 5">
    <name type="scientific">Trichomonas vaginalis (strain ATCC PRA-98 / G3)</name>
    <dbReference type="NCBI Taxonomy" id="412133"/>
    <lineage>
        <taxon>Eukaryota</taxon>
        <taxon>Metamonada</taxon>
        <taxon>Parabasalia</taxon>
        <taxon>Trichomonadida</taxon>
        <taxon>Trichomonadidae</taxon>
        <taxon>Trichomonas</taxon>
    </lineage>
</organism>
<dbReference type="eggNOG" id="KOG1348">
    <property type="taxonomic scope" value="Eukaryota"/>
</dbReference>
<feature type="chain" id="PRO_5013379557" evidence="3">
    <location>
        <begin position="16"/>
        <end position="392"/>
    </location>
</feature>
<gene>
    <name evidence="4" type="ORF">TVAG_385340</name>
</gene>
<name>A2FXM6_TRIV3</name>
<reference evidence="4" key="1">
    <citation type="submission" date="2006-10" db="EMBL/GenBank/DDBJ databases">
        <authorList>
            <person name="Amadeo P."/>
            <person name="Zhao Q."/>
            <person name="Wortman J."/>
            <person name="Fraser-Liggett C."/>
            <person name="Carlton J."/>
        </authorList>
    </citation>
    <scope>NUCLEOTIDE SEQUENCE</scope>
    <source>
        <strain evidence="4">G3</strain>
    </source>
</reference>
<dbReference type="OrthoDB" id="192611at2759"/>
<feature type="active site" description="Nucleophile" evidence="2">
    <location>
        <position position="172"/>
    </location>
</feature>
<dbReference type="STRING" id="5722.A2FXM6"/>
<dbReference type="PRINTS" id="PR00776">
    <property type="entry name" value="HEMOGLOBNASE"/>
</dbReference>
<dbReference type="InterPro" id="IPR001096">
    <property type="entry name" value="Peptidase_C13"/>
</dbReference>